<feature type="signal peptide" evidence="1">
    <location>
        <begin position="1"/>
        <end position="21"/>
    </location>
</feature>
<name>A0ABY8LEG6_9RHOB</name>
<evidence type="ECO:0000313" key="2">
    <source>
        <dbReference type="EMBL" id="WGH79687.1"/>
    </source>
</evidence>
<evidence type="ECO:0008006" key="4">
    <source>
        <dbReference type="Google" id="ProtNLM"/>
    </source>
</evidence>
<dbReference type="EMBL" id="CP122537">
    <property type="protein sequence ID" value="WGH79687.1"/>
    <property type="molecule type" value="Genomic_DNA"/>
</dbReference>
<keyword evidence="1" id="KW-0732">Signal</keyword>
<gene>
    <name evidence="2" type="ORF">P8627_05335</name>
</gene>
<evidence type="ECO:0000313" key="3">
    <source>
        <dbReference type="Proteomes" id="UP001243420"/>
    </source>
</evidence>
<feature type="chain" id="PRO_5047509909" description="DUF4148 domain-containing protein" evidence="1">
    <location>
        <begin position="22"/>
        <end position="112"/>
    </location>
</feature>
<evidence type="ECO:0000256" key="1">
    <source>
        <dbReference type="SAM" id="SignalP"/>
    </source>
</evidence>
<organism evidence="2 3">
    <name type="scientific">Jannaschia ovalis</name>
    <dbReference type="NCBI Taxonomy" id="3038773"/>
    <lineage>
        <taxon>Bacteria</taxon>
        <taxon>Pseudomonadati</taxon>
        <taxon>Pseudomonadota</taxon>
        <taxon>Alphaproteobacteria</taxon>
        <taxon>Rhodobacterales</taxon>
        <taxon>Roseobacteraceae</taxon>
        <taxon>Jannaschia</taxon>
    </lineage>
</organism>
<dbReference type="Proteomes" id="UP001243420">
    <property type="component" value="Chromosome"/>
</dbReference>
<protein>
    <recommendedName>
        <fullName evidence="4">DUF4148 domain-containing protein</fullName>
    </recommendedName>
</protein>
<sequence length="112" mass="11526">MKTLIATALIATAGLAAPAAAQVAPGAAAALAHFNQSREVGDRTVLPAADNDYVTVSTRSARYAAIYDHFNRSAENRGDLIGQGANLTVASGSPAYGADILARIAAERQEDQ</sequence>
<accession>A0ABY8LEG6</accession>
<reference evidence="2 3" key="1">
    <citation type="submission" date="2023-04" db="EMBL/GenBank/DDBJ databases">
        <title>Jannaschia ovalis sp. nov., a marine bacterium isolated from sea tidal flat.</title>
        <authorList>
            <person name="Kwon D.Y."/>
            <person name="Kim J.-J."/>
        </authorList>
    </citation>
    <scope>NUCLEOTIDE SEQUENCE [LARGE SCALE GENOMIC DNA]</scope>
    <source>
        <strain evidence="2 3">GRR-S6-38</strain>
    </source>
</reference>
<dbReference type="RefSeq" id="WP_279966619.1">
    <property type="nucleotide sequence ID" value="NZ_CP122537.1"/>
</dbReference>
<keyword evidence="3" id="KW-1185">Reference proteome</keyword>
<proteinExistence type="predicted"/>